<evidence type="ECO:0000256" key="8">
    <source>
        <dbReference type="ARBA" id="ARBA00022840"/>
    </source>
</evidence>
<dbReference type="SMART" id="SM00220">
    <property type="entry name" value="S_TKc"/>
    <property type="match status" value="1"/>
</dbReference>
<evidence type="ECO:0000256" key="10">
    <source>
        <dbReference type="ARBA" id="ARBA00023277"/>
    </source>
</evidence>
<dbReference type="SUPFAM" id="SSF56112">
    <property type="entry name" value="Protein kinase-like (PK-like)"/>
    <property type="match status" value="1"/>
</dbReference>
<dbReference type="CDD" id="cd14334">
    <property type="entry name" value="UBA_SNF1_fungi"/>
    <property type="match status" value="1"/>
</dbReference>
<keyword evidence="10" id="KW-0119">Carbohydrate metabolism</keyword>
<feature type="compositionally biased region" description="Basic and acidic residues" evidence="13">
    <location>
        <begin position="458"/>
        <end position="484"/>
    </location>
</feature>
<feature type="compositionally biased region" description="Basic and acidic residues" evidence="13">
    <location>
        <begin position="678"/>
        <end position="696"/>
    </location>
</feature>
<comment type="catalytic activity">
    <reaction evidence="11">
        <text>L-threonyl-[protein] + ATP = O-phospho-L-threonyl-[protein] + ADP + H(+)</text>
        <dbReference type="Rhea" id="RHEA:46608"/>
        <dbReference type="Rhea" id="RHEA-COMP:11060"/>
        <dbReference type="Rhea" id="RHEA-COMP:11605"/>
        <dbReference type="ChEBI" id="CHEBI:15378"/>
        <dbReference type="ChEBI" id="CHEBI:30013"/>
        <dbReference type="ChEBI" id="CHEBI:30616"/>
        <dbReference type="ChEBI" id="CHEBI:61977"/>
        <dbReference type="ChEBI" id="CHEBI:456216"/>
        <dbReference type="EC" id="2.7.11.1"/>
    </reaction>
</comment>
<reference evidence="15 16" key="1">
    <citation type="submission" date="2024-01" db="EMBL/GenBank/DDBJ databases">
        <title>A draft genome for a cacao thread blight-causing isolate of Paramarasmius palmivorus.</title>
        <authorList>
            <person name="Baruah I.K."/>
            <person name="Bukari Y."/>
            <person name="Amoako-Attah I."/>
            <person name="Meinhardt L.W."/>
            <person name="Bailey B.A."/>
            <person name="Cohen S.P."/>
        </authorList>
    </citation>
    <scope>NUCLEOTIDE SEQUENCE [LARGE SCALE GENOMIC DNA]</scope>
    <source>
        <strain evidence="15 16">GH-12</strain>
    </source>
</reference>
<evidence type="ECO:0000313" key="16">
    <source>
        <dbReference type="Proteomes" id="UP001383192"/>
    </source>
</evidence>
<dbReference type="PROSITE" id="PS50011">
    <property type="entry name" value="PROTEIN_KINASE_DOM"/>
    <property type="match status" value="1"/>
</dbReference>
<dbReference type="PANTHER" id="PTHR24346:SF110">
    <property type="entry name" value="NON-SPECIFIC SERINE_THREONINE PROTEIN KINASE"/>
    <property type="match status" value="1"/>
</dbReference>
<dbReference type="FunFam" id="1.10.510.10:FF:000571">
    <property type="entry name" value="Maternal embryonic leucine zipper kinase"/>
    <property type="match status" value="1"/>
</dbReference>
<comment type="subcellular location">
    <subcellularLocation>
        <location evidence="1">Nucleus</location>
    </subcellularLocation>
</comment>
<dbReference type="Proteomes" id="UP001383192">
    <property type="component" value="Unassembled WGS sequence"/>
</dbReference>
<dbReference type="InterPro" id="IPR008271">
    <property type="entry name" value="Ser/Thr_kinase_AS"/>
</dbReference>
<proteinExistence type="inferred from homology"/>
<keyword evidence="7 15" id="KW-0418">Kinase</keyword>
<feature type="region of interest" description="Disordered" evidence="13">
    <location>
        <begin position="377"/>
        <end position="403"/>
    </location>
</feature>
<evidence type="ECO:0000256" key="9">
    <source>
        <dbReference type="ARBA" id="ARBA00023242"/>
    </source>
</evidence>
<feature type="region of interest" description="Disordered" evidence="13">
    <location>
        <begin position="445"/>
        <end position="488"/>
    </location>
</feature>
<evidence type="ECO:0000256" key="12">
    <source>
        <dbReference type="ARBA" id="ARBA00048679"/>
    </source>
</evidence>
<protein>
    <recommendedName>
        <fullName evidence="3">non-specific serine/threonine protein kinase</fullName>
        <ecNumber evidence="3">2.7.11.1</ecNumber>
    </recommendedName>
</protein>
<sequence>MGSSFEAPIFPASKLGEYKVIKDIAEGTFGIVRMAVHTITGHHVAMKYISKAAISREKTKTRVRREFEYMRALRHPHIIKLYEVIFTNTDIIFVLEYAGGELFNYIVANGRMPEPRARRFFQQIISGIEYSHRLKIVHRDLKPENVLLDDDLNVKIADFGLSSEISDGDFLTTSCGSPNYAAPEVIRGGVYAGPEIDVWSSGVILYVMLCGRLPFEDDDVQVLFTKISRMRGIPYAFVYLSPDARSLIQSMLAVDPVKRITIPDIIQHPFFQTDLPAYLSPLPPKPGPVLGTLATLVSPPVHPMDFEIIEGLGRIEEDVVEELARRMQGITKEDIWEALRREDGVNGNAVKVAYMLLRDKRRLGKDLSVFAEQEREAELAARDPRNALSPGALSPGGVNDLEENPFEAEFSGDVDDELPDEEDMEEELDQQLMQFQENTDNFAVLNSSLPEGHTNEGNGHDRPPARRERERDRGSKRPRPRADVDPSAVRTKWHFGIRSRSPPMEIMLEIYKTLKILGMEWKEKKSLGGLGGVRTRLVEIGGEGGGDKKMRIERVKKMDGPGEVDLRTAGGIYFVETRARVQNVVVLMNLQLYMVDSTNYLVDFHHKKTCRASTEPGAGKFDIMPSSSSGTTNGHNHSQSQSHGHTQSVGSTSNSQPESPTVVPSEGPPIYENGIHLNGKESSKNKDAGNKEKEDEVVSPYVFMDIACRLILELAGGGE</sequence>
<evidence type="ECO:0000256" key="11">
    <source>
        <dbReference type="ARBA" id="ARBA00047899"/>
    </source>
</evidence>
<dbReference type="Pfam" id="PF16579">
    <property type="entry name" value="AdenylateSensor"/>
    <property type="match status" value="1"/>
</dbReference>
<dbReference type="InterPro" id="IPR011009">
    <property type="entry name" value="Kinase-like_dom_sf"/>
</dbReference>
<dbReference type="GO" id="GO:0005737">
    <property type="term" value="C:cytoplasm"/>
    <property type="evidence" value="ECO:0007669"/>
    <property type="project" value="TreeGrafter"/>
</dbReference>
<dbReference type="GO" id="GO:0004674">
    <property type="term" value="F:protein serine/threonine kinase activity"/>
    <property type="evidence" value="ECO:0007669"/>
    <property type="project" value="UniProtKB-KW"/>
</dbReference>
<feature type="domain" description="Protein kinase" evidence="14">
    <location>
        <begin position="18"/>
        <end position="271"/>
    </location>
</feature>
<evidence type="ECO:0000256" key="5">
    <source>
        <dbReference type="ARBA" id="ARBA00022679"/>
    </source>
</evidence>
<dbReference type="PROSITE" id="PS00108">
    <property type="entry name" value="PROTEIN_KINASE_ST"/>
    <property type="match status" value="1"/>
</dbReference>
<evidence type="ECO:0000259" key="14">
    <source>
        <dbReference type="PROSITE" id="PS50011"/>
    </source>
</evidence>
<evidence type="ECO:0000256" key="4">
    <source>
        <dbReference type="ARBA" id="ARBA00022527"/>
    </source>
</evidence>
<dbReference type="InterPro" id="IPR013896">
    <property type="entry name" value="SNF1_UBA"/>
</dbReference>
<comment type="similarity">
    <text evidence="2">Belongs to the protein kinase superfamily. CAMK Ser/Thr protein kinase family. SNF1 subfamily.</text>
</comment>
<evidence type="ECO:0000256" key="13">
    <source>
        <dbReference type="SAM" id="MobiDB-lite"/>
    </source>
</evidence>
<dbReference type="Pfam" id="PF00069">
    <property type="entry name" value="Pkinase"/>
    <property type="match status" value="1"/>
</dbReference>
<dbReference type="Gene3D" id="3.30.310.80">
    <property type="entry name" value="Kinase associated domain 1, KA1"/>
    <property type="match status" value="1"/>
</dbReference>
<feature type="region of interest" description="Disordered" evidence="13">
    <location>
        <begin position="613"/>
        <end position="697"/>
    </location>
</feature>
<keyword evidence="6" id="KW-0547">Nucleotide-binding</keyword>
<feature type="compositionally biased region" description="Low complexity" evidence="13">
    <location>
        <begin position="632"/>
        <end position="648"/>
    </location>
</feature>
<dbReference type="InterPro" id="IPR032270">
    <property type="entry name" value="AMPK_C"/>
</dbReference>
<dbReference type="CDD" id="cd12122">
    <property type="entry name" value="AMPKA_C"/>
    <property type="match status" value="1"/>
</dbReference>
<dbReference type="Pfam" id="PF08587">
    <property type="entry name" value="UBA_2"/>
    <property type="match status" value="1"/>
</dbReference>
<dbReference type="EC" id="2.7.11.1" evidence="3"/>
<comment type="catalytic activity">
    <reaction evidence="12">
        <text>L-seryl-[protein] + ATP = O-phospho-L-seryl-[protein] + ADP + H(+)</text>
        <dbReference type="Rhea" id="RHEA:17989"/>
        <dbReference type="Rhea" id="RHEA-COMP:9863"/>
        <dbReference type="Rhea" id="RHEA-COMP:11604"/>
        <dbReference type="ChEBI" id="CHEBI:15378"/>
        <dbReference type="ChEBI" id="CHEBI:29999"/>
        <dbReference type="ChEBI" id="CHEBI:30616"/>
        <dbReference type="ChEBI" id="CHEBI:83421"/>
        <dbReference type="ChEBI" id="CHEBI:456216"/>
        <dbReference type="EC" id="2.7.11.1"/>
    </reaction>
</comment>
<gene>
    <name evidence="15" type="primary">SNF1</name>
    <name evidence="15" type="ORF">VNI00_009276</name>
</gene>
<evidence type="ECO:0000313" key="15">
    <source>
        <dbReference type="EMBL" id="KAK7041410.1"/>
    </source>
</evidence>
<name>A0AAW0CR08_9AGAR</name>
<feature type="compositionally biased region" description="Polar residues" evidence="13">
    <location>
        <begin position="649"/>
        <end position="659"/>
    </location>
</feature>
<dbReference type="Gene3D" id="1.10.510.10">
    <property type="entry name" value="Transferase(Phosphotransferase) domain 1"/>
    <property type="match status" value="1"/>
</dbReference>
<keyword evidence="8" id="KW-0067">ATP-binding</keyword>
<dbReference type="EMBL" id="JAYKXP010000034">
    <property type="protein sequence ID" value="KAK7041410.1"/>
    <property type="molecule type" value="Genomic_DNA"/>
</dbReference>
<evidence type="ECO:0000256" key="3">
    <source>
        <dbReference type="ARBA" id="ARBA00012513"/>
    </source>
</evidence>
<evidence type="ECO:0000256" key="1">
    <source>
        <dbReference type="ARBA" id="ARBA00004123"/>
    </source>
</evidence>
<keyword evidence="9" id="KW-0539">Nucleus</keyword>
<dbReference type="AlphaFoldDB" id="A0AAW0CR08"/>
<dbReference type="SUPFAM" id="SSF103243">
    <property type="entry name" value="KA1-like"/>
    <property type="match status" value="1"/>
</dbReference>
<keyword evidence="5 15" id="KW-0808">Transferase</keyword>
<dbReference type="InterPro" id="IPR028375">
    <property type="entry name" value="KA1/Ssp2_C"/>
</dbReference>
<evidence type="ECO:0000256" key="6">
    <source>
        <dbReference type="ARBA" id="ARBA00022741"/>
    </source>
</evidence>
<keyword evidence="16" id="KW-1185">Reference proteome</keyword>
<keyword evidence="4" id="KW-0723">Serine/threonine-protein kinase</keyword>
<evidence type="ECO:0000256" key="2">
    <source>
        <dbReference type="ARBA" id="ARBA00006234"/>
    </source>
</evidence>
<dbReference type="FunFam" id="3.30.200.20:FF:000042">
    <property type="entry name" value="Aurora kinase A"/>
    <property type="match status" value="1"/>
</dbReference>
<dbReference type="GO" id="GO:0005524">
    <property type="term" value="F:ATP binding"/>
    <property type="evidence" value="ECO:0007669"/>
    <property type="project" value="UniProtKB-KW"/>
</dbReference>
<organism evidence="15 16">
    <name type="scientific">Paramarasmius palmivorus</name>
    <dbReference type="NCBI Taxonomy" id="297713"/>
    <lineage>
        <taxon>Eukaryota</taxon>
        <taxon>Fungi</taxon>
        <taxon>Dikarya</taxon>
        <taxon>Basidiomycota</taxon>
        <taxon>Agaricomycotina</taxon>
        <taxon>Agaricomycetes</taxon>
        <taxon>Agaricomycetidae</taxon>
        <taxon>Agaricales</taxon>
        <taxon>Marasmiineae</taxon>
        <taxon>Marasmiaceae</taxon>
        <taxon>Paramarasmius</taxon>
    </lineage>
</organism>
<dbReference type="GO" id="GO:0005634">
    <property type="term" value="C:nucleus"/>
    <property type="evidence" value="ECO:0007669"/>
    <property type="project" value="UniProtKB-SubCell"/>
</dbReference>
<evidence type="ECO:0000256" key="7">
    <source>
        <dbReference type="ARBA" id="ARBA00022777"/>
    </source>
</evidence>
<dbReference type="InterPro" id="IPR000719">
    <property type="entry name" value="Prot_kinase_dom"/>
</dbReference>
<accession>A0AAW0CR08</accession>
<dbReference type="PANTHER" id="PTHR24346">
    <property type="entry name" value="MAP/MICROTUBULE AFFINITY-REGULATING KINASE"/>
    <property type="match status" value="1"/>
</dbReference>
<dbReference type="GO" id="GO:0035556">
    <property type="term" value="P:intracellular signal transduction"/>
    <property type="evidence" value="ECO:0007669"/>
    <property type="project" value="TreeGrafter"/>
</dbReference>
<comment type="caution">
    <text evidence="15">The sequence shown here is derived from an EMBL/GenBank/DDBJ whole genome shotgun (WGS) entry which is preliminary data.</text>
</comment>